<reference evidence="1" key="2">
    <citation type="journal article" date="2019" name="Genome Biol. Evol.">
        <title>Day and night: Metabolic profiles and evolutionary relationships of six axenic non-marine cyanobacteria.</title>
        <authorList>
            <person name="Will S.E."/>
            <person name="Henke P."/>
            <person name="Boedeker C."/>
            <person name="Huang S."/>
            <person name="Brinkmann H."/>
            <person name="Rohde M."/>
            <person name="Jarek M."/>
            <person name="Friedl T."/>
            <person name="Seufert S."/>
            <person name="Schumacher M."/>
            <person name="Overmann J."/>
            <person name="Neumann-Schaal M."/>
            <person name="Petersen J."/>
        </authorList>
    </citation>
    <scope>NUCLEOTIDE SEQUENCE [LARGE SCALE GENOMIC DNA]</scope>
    <source>
        <strain evidence="1">PCC 7102</strain>
    </source>
</reference>
<sequence>MDLNLDFTAEERKILLEEIQLLEHNISIYSWGLRGFRTYVSGAFTLPLTNFMQTIGYNKKVLNLKKSDTVILNIGCRDDTDNDYINAELFPSLGEMWRIIRGKQKINYDLFLNICNEDKNLLEVADGIILSHVLEHIPLNLALVALKNCFRYLKKNGCIRICVPYLGKYQQPPNIPYEKAKNMLAINTVIYCYGHKVMYNAELLKLLMAEAGFSQIEEVNFGEGLLRVSDLPERESESIYLTGVKI</sequence>
<dbReference type="EMBL" id="RSCL01000007">
    <property type="protein sequence ID" value="RUT06095.1"/>
    <property type="molecule type" value="Genomic_DNA"/>
</dbReference>
<gene>
    <name evidence="1" type="ORF">DSM106972_033010</name>
</gene>
<dbReference type="RefSeq" id="WP_127081771.1">
    <property type="nucleotide sequence ID" value="NZ_RSCL01000007.1"/>
</dbReference>
<organism evidence="1 2">
    <name type="scientific">Dulcicalothrix desertica PCC 7102</name>
    <dbReference type="NCBI Taxonomy" id="232991"/>
    <lineage>
        <taxon>Bacteria</taxon>
        <taxon>Bacillati</taxon>
        <taxon>Cyanobacteriota</taxon>
        <taxon>Cyanophyceae</taxon>
        <taxon>Nostocales</taxon>
        <taxon>Calotrichaceae</taxon>
        <taxon>Dulcicalothrix</taxon>
    </lineage>
</organism>
<name>A0A433VJ58_9CYAN</name>
<dbReference type="Proteomes" id="UP000271624">
    <property type="component" value="Unassembled WGS sequence"/>
</dbReference>
<dbReference type="Gene3D" id="3.40.50.150">
    <property type="entry name" value="Vaccinia Virus protein VP39"/>
    <property type="match status" value="1"/>
</dbReference>
<comment type="caution">
    <text evidence="1">The sequence shown here is derived from an EMBL/GenBank/DDBJ whole genome shotgun (WGS) entry which is preliminary data.</text>
</comment>
<dbReference type="AlphaFoldDB" id="A0A433VJ58"/>
<reference evidence="1" key="1">
    <citation type="submission" date="2018-12" db="EMBL/GenBank/DDBJ databases">
        <authorList>
            <person name="Will S."/>
            <person name="Neumann-Schaal M."/>
            <person name="Henke P."/>
        </authorList>
    </citation>
    <scope>NUCLEOTIDE SEQUENCE</scope>
    <source>
        <strain evidence="1">PCC 7102</strain>
    </source>
</reference>
<evidence type="ECO:0000313" key="1">
    <source>
        <dbReference type="EMBL" id="RUT06095.1"/>
    </source>
</evidence>
<evidence type="ECO:0000313" key="2">
    <source>
        <dbReference type="Proteomes" id="UP000271624"/>
    </source>
</evidence>
<evidence type="ECO:0008006" key="3">
    <source>
        <dbReference type="Google" id="ProtNLM"/>
    </source>
</evidence>
<keyword evidence="2" id="KW-1185">Reference proteome</keyword>
<accession>A0A433VJ58</accession>
<dbReference type="InterPro" id="IPR029063">
    <property type="entry name" value="SAM-dependent_MTases_sf"/>
</dbReference>
<proteinExistence type="predicted"/>
<dbReference type="SUPFAM" id="SSF53335">
    <property type="entry name" value="S-adenosyl-L-methionine-dependent methyltransferases"/>
    <property type="match status" value="1"/>
</dbReference>
<dbReference type="OrthoDB" id="435926at2"/>
<protein>
    <recommendedName>
        <fullName evidence="3">Methyltransferase type 11 domain-containing protein</fullName>
    </recommendedName>
</protein>